<accession>A0A168PJK3</accession>
<organism evidence="1 2">
    <name type="scientific">Mucor lusitanicus CBS 277.49</name>
    <dbReference type="NCBI Taxonomy" id="747725"/>
    <lineage>
        <taxon>Eukaryota</taxon>
        <taxon>Fungi</taxon>
        <taxon>Fungi incertae sedis</taxon>
        <taxon>Mucoromycota</taxon>
        <taxon>Mucoromycotina</taxon>
        <taxon>Mucoromycetes</taxon>
        <taxon>Mucorales</taxon>
        <taxon>Mucorineae</taxon>
        <taxon>Mucoraceae</taxon>
        <taxon>Mucor</taxon>
    </lineage>
</organism>
<name>A0A168PJK3_MUCCL</name>
<dbReference type="Proteomes" id="UP000077051">
    <property type="component" value="Unassembled WGS sequence"/>
</dbReference>
<reference evidence="1 2" key="1">
    <citation type="submission" date="2015-06" db="EMBL/GenBank/DDBJ databases">
        <title>Expansion of signal transduction pathways in fungi by whole-genome duplication.</title>
        <authorList>
            <consortium name="DOE Joint Genome Institute"/>
            <person name="Corrochano L.M."/>
            <person name="Kuo A."/>
            <person name="Marcet-Houben M."/>
            <person name="Polaino S."/>
            <person name="Salamov A."/>
            <person name="Villalobos J.M."/>
            <person name="Alvarez M.I."/>
            <person name="Avalos J."/>
            <person name="Benito E.P."/>
            <person name="Benoit I."/>
            <person name="Burger G."/>
            <person name="Camino L.P."/>
            <person name="Canovas D."/>
            <person name="Cerda-Olmedo E."/>
            <person name="Cheng J.-F."/>
            <person name="Dominguez A."/>
            <person name="Elias M."/>
            <person name="Eslava A.P."/>
            <person name="Glaser F."/>
            <person name="Grimwood J."/>
            <person name="Gutierrez G."/>
            <person name="Heitman J."/>
            <person name="Henrissat B."/>
            <person name="Iturriaga E.A."/>
            <person name="Lang B.F."/>
            <person name="Lavin J.L."/>
            <person name="Lee S."/>
            <person name="Li W."/>
            <person name="Lindquist E."/>
            <person name="Lopez-Garcia S."/>
            <person name="Luque E.M."/>
            <person name="Marcos A.T."/>
            <person name="Martin J."/>
            <person name="Mccluskey K."/>
            <person name="Medina H.R."/>
            <person name="Miralles-Duran A."/>
            <person name="Miyazaki A."/>
            <person name="Munoz-Torres E."/>
            <person name="Oguiza J.A."/>
            <person name="Ohm R."/>
            <person name="Olmedo M."/>
            <person name="Orejas M."/>
            <person name="Ortiz-Castellanos L."/>
            <person name="Pisabarro A.G."/>
            <person name="Rodriguez-Romero J."/>
            <person name="Ruiz-Herrera J."/>
            <person name="Ruiz-Vazquez R."/>
            <person name="Sanz C."/>
            <person name="Schackwitz W."/>
            <person name="Schmutz J."/>
            <person name="Shahriari M."/>
            <person name="Shelest E."/>
            <person name="Silva-Franco F."/>
            <person name="Soanes D."/>
            <person name="Syed K."/>
            <person name="Tagua V.G."/>
            <person name="Talbot N.J."/>
            <person name="Thon M."/>
            <person name="De Vries R.P."/>
            <person name="Wiebenga A."/>
            <person name="Yadav J.S."/>
            <person name="Braun E.L."/>
            <person name="Baker S."/>
            <person name="Garre V."/>
            <person name="Horwitz B."/>
            <person name="Torres-Martinez S."/>
            <person name="Idnurm A."/>
            <person name="Herrera-Estrella A."/>
            <person name="Gabaldon T."/>
            <person name="Grigoriev I.V."/>
        </authorList>
    </citation>
    <scope>NUCLEOTIDE SEQUENCE [LARGE SCALE GENOMIC DNA]</scope>
    <source>
        <strain evidence="1 2">CBS 277.49</strain>
    </source>
</reference>
<sequence length="100" mass="11158">MDEATNINKSLDEFGVPVVIENYPGVINYTVFDIQDVVHDVGLVECREGLRGSYKVIWAYTIFGKNCHGGRLPGNANDILDSPLEANRLYGKKLCFLSHL</sequence>
<dbReference type="VEuPathDB" id="FungiDB:MUCCIDRAFT_104758"/>
<comment type="caution">
    <text evidence="1">The sequence shown here is derived from an EMBL/GenBank/DDBJ whole genome shotgun (WGS) entry which is preliminary data.</text>
</comment>
<dbReference type="AlphaFoldDB" id="A0A168PJK3"/>
<evidence type="ECO:0000313" key="2">
    <source>
        <dbReference type="Proteomes" id="UP000077051"/>
    </source>
</evidence>
<dbReference type="OrthoDB" id="10693618at2759"/>
<proteinExistence type="predicted"/>
<dbReference type="EMBL" id="AMYB01000001">
    <property type="protein sequence ID" value="OAD07816.1"/>
    <property type="molecule type" value="Genomic_DNA"/>
</dbReference>
<protein>
    <submittedName>
        <fullName evidence="1">Uncharacterized protein</fullName>
    </submittedName>
</protein>
<evidence type="ECO:0000313" key="1">
    <source>
        <dbReference type="EMBL" id="OAD07816.1"/>
    </source>
</evidence>
<gene>
    <name evidence="1" type="ORF">MUCCIDRAFT_104758</name>
</gene>
<keyword evidence="2" id="KW-1185">Reference proteome</keyword>